<dbReference type="SMART" id="SM00829">
    <property type="entry name" value="PKS_ER"/>
    <property type="match status" value="1"/>
</dbReference>
<dbReference type="PANTHER" id="PTHR43205">
    <property type="entry name" value="PROSTAGLANDIN REDUCTASE"/>
    <property type="match status" value="1"/>
</dbReference>
<keyword evidence="1" id="KW-0560">Oxidoreductase</keyword>
<dbReference type="InterPro" id="IPR020843">
    <property type="entry name" value="ER"/>
</dbReference>
<feature type="domain" description="Enoyl reductase (ER)" evidence="2">
    <location>
        <begin position="19"/>
        <end position="339"/>
    </location>
</feature>
<dbReference type="CDD" id="cd05288">
    <property type="entry name" value="PGDH"/>
    <property type="match status" value="1"/>
</dbReference>
<dbReference type="GO" id="GO:0016628">
    <property type="term" value="F:oxidoreductase activity, acting on the CH-CH group of donors, NAD or NADP as acceptor"/>
    <property type="evidence" value="ECO:0007669"/>
    <property type="project" value="InterPro"/>
</dbReference>
<evidence type="ECO:0000256" key="1">
    <source>
        <dbReference type="ARBA" id="ARBA00023002"/>
    </source>
</evidence>
<keyword evidence="4" id="KW-1185">Reference proteome</keyword>
<sequence>MAPTEQKIWIVNENPTHEVQPDTFRLETRPIPELKDGEVLVQVEFISNDPAQRGWIQKGSDPDRAYVKPVRAGEPMRASGIGKILASKSSKWKEGQRVYGYFGWADYVVVPEAGVVMEAIDLPGVTAASLSILGMVAVTAYQGIFEVLDCKPEHTVLVSGAAGAVGSAAIQYAKHIVGAKRVVGIAGGAEKCKWVESLGADACVDYKDPNFAANLKEALQGYADRYFENVGGDVLNAAFRLIKRYGKIGICGMISGYNGKVIPLPNFFEVISNRITIEGFLVLDVVDRYGDIVKKIAGWAKEGKIKLDDAETVVPTKIDDIPKTWQRLFRGENRGKLVTQLVA</sequence>
<dbReference type="InterPro" id="IPR045010">
    <property type="entry name" value="MDR_fam"/>
</dbReference>
<accession>A0A0J0XJW0</accession>
<dbReference type="SUPFAM" id="SSF51735">
    <property type="entry name" value="NAD(P)-binding Rossmann-fold domains"/>
    <property type="match status" value="1"/>
</dbReference>
<evidence type="ECO:0000313" key="3">
    <source>
        <dbReference type="EMBL" id="KLT41341.1"/>
    </source>
</evidence>
<dbReference type="EMBL" id="KQ087219">
    <property type="protein sequence ID" value="KLT41341.1"/>
    <property type="molecule type" value="Genomic_DNA"/>
</dbReference>
<name>A0A0J0XJW0_9TREE</name>
<proteinExistence type="predicted"/>
<dbReference type="FunFam" id="3.40.50.720:FF:000121">
    <property type="entry name" value="Prostaglandin reductase 2"/>
    <property type="match status" value="1"/>
</dbReference>
<dbReference type="AlphaFoldDB" id="A0A0J0XJW0"/>
<dbReference type="Gene3D" id="3.40.50.720">
    <property type="entry name" value="NAD(P)-binding Rossmann-like Domain"/>
    <property type="match status" value="1"/>
</dbReference>
<protein>
    <submittedName>
        <fullName evidence="3">NAD(P)-binding protein</fullName>
    </submittedName>
</protein>
<dbReference type="InterPro" id="IPR041694">
    <property type="entry name" value="ADH_N_2"/>
</dbReference>
<dbReference type="OrthoDB" id="809632at2759"/>
<evidence type="ECO:0000313" key="4">
    <source>
        <dbReference type="Proteomes" id="UP000053611"/>
    </source>
</evidence>
<dbReference type="Proteomes" id="UP000053611">
    <property type="component" value="Unassembled WGS sequence"/>
</dbReference>
<dbReference type="InterPro" id="IPR036291">
    <property type="entry name" value="NAD(P)-bd_dom_sf"/>
</dbReference>
<dbReference type="InterPro" id="IPR011032">
    <property type="entry name" value="GroES-like_sf"/>
</dbReference>
<dbReference type="Pfam" id="PF00107">
    <property type="entry name" value="ADH_zinc_N"/>
    <property type="match status" value="1"/>
</dbReference>
<reference evidence="3 4" key="1">
    <citation type="submission" date="2015-03" db="EMBL/GenBank/DDBJ databases">
        <title>Genomics and transcriptomics of the oil-accumulating basidiomycete yeast T. oleaginosus allow insights into substrate utilization and the diverse evolutionary trajectories of mating systems in fungi.</title>
        <authorList>
            <consortium name="DOE Joint Genome Institute"/>
            <person name="Kourist R."/>
            <person name="Kracht O."/>
            <person name="Bracharz F."/>
            <person name="Lipzen A."/>
            <person name="Nolan M."/>
            <person name="Ohm R."/>
            <person name="Grigoriev I."/>
            <person name="Sun S."/>
            <person name="Heitman J."/>
            <person name="Bruck T."/>
            <person name="Nowrousian M."/>
        </authorList>
    </citation>
    <scope>NUCLEOTIDE SEQUENCE [LARGE SCALE GENOMIC DNA]</scope>
    <source>
        <strain evidence="3 4">IBC0246</strain>
    </source>
</reference>
<dbReference type="GeneID" id="28985433"/>
<gene>
    <name evidence="3" type="ORF">CC85DRAFT_292688</name>
</gene>
<dbReference type="RefSeq" id="XP_018277832.1">
    <property type="nucleotide sequence ID" value="XM_018424830.1"/>
</dbReference>
<organism evidence="3 4">
    <name type="scientific">Cutaneotrichosporon oleaginosum</name>
    <dbReference type="NCBI Taxonomy" id="879819"/>
    <lineage>
        <taxon>Eukaryota</taxon>
        <taxon>Fungi</taxon>
        <taxon>Dikarya</taxon>
        <taxon>Basidiomycota</taxon>
        <taxon>Agaricomycotina</taxon>
        <taxon>Tremellomycetes</taxon>
        <taxon>Trichosporonales</taxon>
        <taxon>Trichosporonaceae</taxon>
        <taxon>Cutaneotrichosporon</taxon>
    </lineage>
</organism>
<evidence type="ECO:0000259" key="2">
    <source>
        <dbReference type="SMART" id="SM00829"/>
    </source>
</evidence>
<dbReference type="SUPFAM" id="SSF50129">
    <property type="entry name" value="GroES-like"/>
    <property type="match status" value="1"/>
</dbReference>
<dbReference type="Gene3D" id="3.90.180.10">
    <property type="entry name" value="Medium-chain alcohol dehydrogenases, catalytic domain"/>
    <property type="match status" value="1"/>
</dbReference>
<dbReference type="PANTHER" id="PTHR43205:SF19">
    <property type="entry name" value="ENOYL REDUCTASE (ER) DOMAIN-CONTAINING PROTEIN"/>
    <property type="match status" value="1"/>
</dbReference>
<dbReference type="InterPro" id="IPR013149">
    <property type="entry name" value="ADH-like_C"/>
</dbReference>
<dbReference type="Pfam" id="PF16884">
    <property type="entry name" value="ADH_N_2"/>
    <property type="match status" value="1"/>
</dbReference>